<keyword evidence="4 5" id="KW-0472">Membrane</keyword>
<evidence type="ECO:0000313" key="6">
    <source>
        <dbReference type="EMBL" id="QJD86672.1"/>
    </source>
</evidence>
<dbReference type="KEGG" id="cheb:HH215_28190"/>
<sequence>MDMVNYAHVKWFTDVTPVKEALDNVLSPVFMGTALAVALLLAVLTQLLPSIMKLSALGKLDRQVERLRPRSFLILQYGTAVALLWSLLEGSLFAPEFIPPHGWIEITIWATIALLLIPHSIPIKLASVLIFALYVYYVGEYGLFHMLDYGFYLAIAAALGLNRTVFEKWSFPLLYLGTGLSLCWVAVEKWIYPAMSLDIVENHHVPTFGFDPAVFIVLAAFIEFVVGYLLVVGILNRLLSIVLTLIFIMTTMLFGYIEIVGHFMIHIILLLFIIEGVSFYKPPVDMHKTKLDRIVFVALNFLLVLATFLLLYYRFA</sequence>
<feature type="transmembrane region" description="Helical" evidence="5">
    <location>
        <begin position="294"/>
        <end position="313"/>
    </location>
</feature>
<evidence type="ECO:0000256" key="2">
    <source>
        <dbReference type="ARBA" id="ARBA00022692"/>
    </source>
</evidence>
<keyword evidence="2 5" id="KW-0812">Transmembrane</keyword>
<name>A0A7Z2VPB6_9BACL</name>
<evidence type="ECO:0000256" key="3">
    <source>
        <dbReference type="ARBA" id="ARBA00022989"/>
    </source>
</evidence>
<dbReference type="InterPro" id="IPR032808">
    <property type="entry name" value="DoxX"/>
</dbReference>
<organism evidence="6 7">
    <name type="scientific">Cohnella herbarum</name>
    <dbReference type="NCBI Taxonomy" id="2728023"/>
    <lineage>
        <taxon>Bacteria</taxon>
        <taxon>Bacillati</taxon>
        <taxon>Bacillota</taxon>
        <taxon>Bacilli</taxon>
        <taxon>Bacillales</taxon>
        <taxon>Paenibacillaceae</taxon>
        <taxon>Cohnella</taxon>
    </lineage>
</organism>
<evidence type="ECO:0000256" key="5">
    <source>
        <dbReference type="SAM" id="Phobius"/>
    </source>
</evidence>
<feature type="transmembrane region" description="Helical" evidence="5">
    <location>
        <begin position="29"/>
        <end position="51"/>
    </location>
</feature>
<keyword evidence="3 5" id="KW-1133">Transmembrane helix</keyword>
<dbReference type="Proteomes" id="UP000502248">
    <property type="component" value="Chromosome"/>
</dbReference>
<evidence type="ECO:0000313" key="7">
    <source>
        <dbReference type="Proteomes" id="UP000502248"/>
    </source>
</evidence>
<evidence type="ECO:0000256" key="1">
    <source>
        <dbReference type="ARBA" id="ARBA00004141"/>
    </source>
</evidence>
<keyword evidence="7" id="KW-1185">Reference proteome</keyword>
<dbReference type="RefSeq" id="WP_169282920.1">
    <property type="nucleotide sequence ID" value="NZ_CP051680.1"/>
</dbReference>
<reference evidence="6 7" key="1">
    <citation type="submission" date="2020-04" db="EMBL/GenBank/DDBJ databases">
        <title>Genome sequencing of novel species.</title>
        <authorList>
            <person name="Heo J."/>
            <person name="Kim S.-J."/>
            <person name="Kim J.-S."/>
            <person name="Hong S.-B."/>
            <person name="Kwon S.-W."/>
        </authorList>
    </citation>
    <scope>NUCLEOTIDE SEQUENCE [LARGE SCALE GENOMIC DNA]</scope>
    <source>
        <strain evidence="6 7">MFER-1</strain>
    </source>
</reference>
<dbReference type="Pfam" id="PF07681">
    <property type="entry name" value="DoxX"/>
    <property type="match status" value="1"/>
</dbReference>
<feature type="transmembrane region" description="Helical" evidence="5">
    <location>
        <begin position="100"/>
        <end position="118"/>
    </location>
</feature>
<comment type="subcellular location">
    <subcellularLocation>
        <location evidence="1">Membrane</location>
        <topology evidence="1">Multi-pass membrane protein</topology>
    </subcellularLocation>
</comment>
<feature type="transmembrane region" description="Helical" evidence="5">
    <location>
        <begin position="125"/>
        <end position="143"/>
    </location>
</feature>
<dbReference type="EMBL" id="CP051680">
    <property type="protein sequence ID" value="QJD86672.1"/>
    <property type="molecule type" value="Genomic_DNA"/>
</dbReference>
<feature type="transmembrane region" description="Helical" evidence="5">
    <location>
        <begin position="212"/>
        <end position="231"/>
    </location>
</feature>
<protein>
    <submittedName>
        <fullName evidence="6">DoxX family membrane protein</fullName>
    </submittedName>
</protein>
<feature type="transmembrane region" description="Helical" evidence="5">
    <location>
        <begin position="149"/>
        <end position="166"/>
    </location>
</feature>
<gene>
    <name evidence="6" type="ORF">HH215_28190</name>
</gene>
<dbReference type="AlphaFoldDB" id="A0A7Z2VPB6"/>
<feature type="transmembrane region" description="Helical" evidence="5">
    <location>
        <begin position="72"/>
        <end position="88"/>
    </location>
</feature>
<feature type="transmembrane region" description="Helical" evidence="5">
    <location>
        <begin position="238"/>
        <end position="257"/>
    </location>
</feature>
<accession>A0A7Z2VPB6</accession>
<dbReference type="GO" id="GO:0016020">
    <property type="term" value="C:membrane"/>
    <property type="evidence" value="ECO:0007669"/>
    <property type="project" value="UniProtKB-SubCell"/>
</dbReference>
<proteinExistence type="predicted"/>
<evidence type="ECO:0000256" key="4">
    <source>
        <dbReference type="ARBA" id="ARBA00023136"/>
    </source>
</evidence>
<feature type="transmembrane region" description="Helical" evidence="5">
    <location>
        <begin position="173"/>
        <end position="192"/>
    </location>
</feature>